<dbReference type="OrthoDB" id="9808190at2"/>
<name>A0A1H3G265_9RHOB</name>
<dbReference type="InterPro" id="IPR019253">
    <property type="entry name" value="DUF2244_TM"/>
</dbReference>
<evidence type="ECO:0000256" key="1">
    <source>
        <dbReference type="SAM" id="Phobius"/>
    </source>
</evidence>
<dbReference type="RefSeq" id="WP_092685612.1">
    <property type="nucleotide sequence ID" value="NZ_FNMZ01000016.1"/>
</dbReference>
<dbReference type="AlphaFoldDB" id="A0A1H3G265"/>
<dbReference type="Pfam" id="PF10003">
    <property type="entry name" value="DUF2244"/>
    <property type="match status" value="1"/>
</dbReference>
<gene>
    <name evidence="2" type="ORF">SAMN05444336_11615</name>
</gene>
<feature type="transmembrane region" description="Helical" evidence="1">
    <location>
        <begin position="36"/>
        <end position="53"/>
    </location>
</feature>
<accession>A0A1H3G265</accession>
<keyword evidence="3" id="KW-1185">Reference proteome</keyword>
<evidence type="ECO:0000313" key="3">
    <source>
        <dbReference type="Proteomes" id="UP000199118"/>
    </source>
</evidence>
<dbReference type="EMBL" id="FNMZ01000016">
    <property type="protein sequence ID" value="SDX97351.1"/>
    <property type="molecule type" value="Genomic_DNA"/>
</dbReference>
<keyword evidence="1" id="KW-0472">Membrane</keyword>
<organism evidence="2 3">
    <name type="scientific">Albimonas donghaensis</name>
    <dbReference type="NCBI Taxonomy" id="356660"/>
    <lineage>
        <taxon>Bacteria</taxon>
        <taxon>Pseudomonadati</taxon>
        <taxon>Pseudomonadota</taxon>
        <taxon>Alphaproteobacteria</taxon>
        <taxon>Rhodobacterales</taxon>
        <taxon>Paracoccaceae</taxon>
        <taxon>Albimonas</taxon>
    </lineage>
</organism>
<feature type="transmembrane region" description="Helical" evidence="1">
    <location>
        <begin position="59"/>
        <end position="79"/>
    </location>
</feature>
<reference evidence="2 3" key="1">
    <citation type="submission" date="2016-10" db="EMBL/GenBank/DDBJ databases">
        <authorList>
            <person name="de Groot N.N."/>
        </authorList>
    </citation>
    <scope>NUCLEOTIDE SEQUENCE [LARGE SCALE GENOMIC DNA]</scope>
    <source>
        <strain evidence="2 3">DSM 17890</strain>
    </source>
</reference>
<protein>
    <submittedName>
        <fullName evidence="2">Uncharacterized membrane protein</fullName>
    </submittedName>
</protein>
<dbReference type="STRING" id="356660.SAMN05444336_11615"/>
<keyword evidence="1" id="KW-1133">Transmembrane helix</keyword>
<dbReference type="Proteomes" id="UP000199118">
    <property type="component" value="Unassembled WGS sequence"/>
</dbReference>
<keyword evidence="1" id="KW-0812">Transmembrane</keyword>
<evidence type="ECO:0000313" key="2">
    <source>
        <dbReference type="EMBL" id="SDX97351.1"/>
    </source>
</evidence>
<sequence>MSAIETAGARSPAVSRSEPPLYAVTLWPHQALSPRGFAVVMGFTGAMLCVPLIPLLGTAVGLGLAPFLVLTLGALGFFLRRNARDLSLHEELRLWPDLVEVVRREPGGGVRTWQANPYWVRLTLRPDGRPENYLTLKGAGREIELGAFLSPEERADLAEELENALIRARTHTDATPHRPDA</sequence>
<proteinExistence type="predicted"/>